<dbReference type="InterPro" id="IPR015816">
    <property type="entry name" value="Vitellinogen_b-sht_N"/>
</dbReference>
<reference evidence="4" key="1">
    <citation type="submission" date="2022-03" db="EMBL/GenBank/DDBJ databases">
        <authorList>
            <person name="Martin C."/>
        </authorList>
    </citation>
    <scope>NUCLEOTIDE SEQUENCE</scope>
</reference>
<comment type="caution">
    <text evidence="4">The sequence shown here is derived from an EMBL/GenBank/DDBJ whole genome shotgun (WGS) entry which is preliminary data.</text>
</comment>
<evidence type="ECO:0000256" key="1">
    <source>
        <dbReference type="ARBA" id="ARBA00022729"/>
    </source>
</evidence>
<dbReference type="Gene3D" id="1.25.10.20">
    <property type="entry name" value="Vitellinogen, superhelical"/>
    <property type="match status" value="1"/>
</dbReference>
<gene>
    <name evidence="4" type="ORF">OFUS_LOCUS24897</name>
</gene>
<feature type="signal peptide" evidence="2">
    <location>
        <begin position="1"/>
        <end position="21"/>
    </location>
</feature>
<proteinExistence type="predicted"/>
<dbReference type="Proteomes" id="UP000749559">
    <property type="component" value="Unassembled WGS sequence"/>
</dbReference>
<feature type="chain" id="PRO_5035738459" description="Vitellogenin domain-containing protein" evidence="2">
    <location>
        <begin position="22"/>
        <end position="914"/>
    </location>
</feature>
<dbReference type="InterPro" id="IPR011030">
    <property type="entry name" value="Lipovitellin_superhlx_dom"/>
</dbReference>
<name>A0A8S4Q6P6_OWEFU</name>
<dbReference type="SUPFAM" id="SSF48431">
    <property type="entry name" value="Lipovitellin-phosvitin complex, superhelical domain"/>
    <property type="match status" value="1"/>
</dbReference>
<keyword evidence="1 2" id="KW-0732">Signal</keyword>
<sequence length="914" mass="102913">MRVQAVLALATISLFASGTSANGDEVVTVTYKYTANVKLENTTISLQATVEITELGDAGGDYKNTGAKEFQGRVYHIAAVENGSMVVPQAEYPLDKRFGNPFKFIQRADGSIAEILFHQKDLSKTNVLNFKRGIVSAFQTSTSDDDAEVAETDQMGSHKTVYKVLSGKGKSKKLQKQFAASDIKVEGAEIEGDEEQDVEDGKVVNGKGKIKIKSGTIGKTDVDNLGNEQNISPLSSHVPVVTSGLEAEVTATYTLERLKSEEDEDEILLETYQKAVGKLLEIDIEAVFSNYLKGKGDVDDLIPFKDVLLLENKLDYTRASKKELSEKEIDLMTAYVISKTKKFVKKCDFSKEECLQIVQLYTLGGGKVAEKALMKILKNKKIEKSARIKIISIVSTMINPSDAFVKFVKKLYDSEKKDGDIKSAFLLCLAALGGNDSVGASQKSAIVDTLIKILKLIREYLESLKETDDDFPAYLQDALDTLEAIGNMGDERLVDKVIEFAEKFPDNPSIQTAAIHALRAQFGLLRVQQWLKKAMQNGDCDLKENAMNTLRDRISNDFLNGVKDKWPLYHFTVFDEWLEDIFLDGNNTEFECIFSDIEKYFQDKADQEAEDVLLKHKGIIPRRVEHASCSYWNTFGGKYGGIQSASTFLSDNNRYTHNAHCLAHFSVGGSKASAHLKTGIFAGRYCCACNFKVFAKTYAYGYVYGKYLSLGTVEFYAYKYYSSYEVRGYVRVGGRTFLDYRNRCCMHGLVWLKDWTTPSYSWRVTIYRIAVLVLRLDLSVYVRPYFSFRLQTSLWTGCGISVYARPKAHLTMSGGVSASLWLVQGGINLGVNLNYYTKATAKAAYPNQACAGLYHGYDRQSISIRAWYQRKYLNKKSFWPWKWRWEWTSRTYYTIQSWSVPAVPESRIWYGCVN</sequence>
<dbReference type="InterPro" id="IPR001747">
    <property type="entry name" value="Vitellogenin_N"/>
</dbReference>
<dbReference type="InterPro" id="IPR015819">
    <property type="entry name" value="Lipid_transp_b-sht_shell"/>
</dbReference>
<evidence type="ECO:0000313" key="5">
    <source>
        <dbReference type="Proteomes" id="UP000749559"/>
    </source>
</evidence>
<dbReference type="SUPFAM" id="SSF56968">
    <property type="entry name" value="Lipovitellin-phosvitin complex, beta-sheet shell regions"/>
    <property type="match status" value="1"/>
</dbReference>
<protein>
    <recommendedName>
        <fullName evidence="3">Vitellogenin domain-containing protein</fullName>
    </recommendedName>
</protein>
<dbReference type="Gene3D" id="2.30.230.10">
    <property type="entry name" value="Lipovitellin, beta-sheet shell regions, chain A"/>
    <property type="match status" value="1"/>
</dbReference>
<keyword evidence="5" id="KW-1185">Reference proteome</keyword>
<dbReference type="AlphaFoldDB" id="A0A8S4Q6P6"/>
<dbReference type="GO" id="GO:0005319">
    <property type="term" value="F:lipid transporter activity"/>
    <property type="evidence" value="ECO:0007669"/>
    <property type="project" value="InterPro"/>
</dbReference>
<dbReference type="OrthoDB" id="6501997at2759"/>
<evidence type="ECO:0000256" key="2">
    <source>
        <dbReference type="SAM" id="SignalP"/>
    </source>
</evidence>
<dbReference type="Pfam" id="PF01347">
    <property type="entry name" value="Vitellogenin_N"/>
    <property type="match status" value="1"/>
</dbReference>
<evidence type="ECO:0000259" key="3">
    <source>
        <dbReference type="Pfam" id="PF01347"/>
    </source>
</evidence>
<dbReference type="EMBL" id="CAIIXF020000012">
    <property type="protein sequence ID" value="CAH1801075.1"/>
    <property type="molecule type" value="Genomic_DNA"/>
</dbReference>
<evidence type="ECO:0000313" key="4">
    <source>
        <dbReference type="EMBL" id="CAH1801075.1"/>
    </source>
</evidence>
<accession>A0A8S4Q6P6</accession>
<feature type="domain" description="Vitellogenin" evidence="3">
    <location>
        <begin position="40"/>
        <end position="165"/>
    </location>
</feature>
<organism evidence="4 5">
    <name type="scientific">Owenia fusiformis</name>
    <name type="common">Polychaete worm</name>
    <dbReference type="NCBI Taxonomy" id="6347"/>
    <lineage>
        <taxon>Eukaryota</taxon>
        <taxon>Metazoa</taxon>
        <taxon>Spiralia</taxon>
        <taxon>Lophotrochozoa</taxon>
        <taxon>Annelida</taxon>
        <taxon>Polychaeta</taxon>
        <taxon>Sedentaria</taxon>
        <taxon>Canalipalpata</taxon>
        <taxon>Sabellida</taxon>
        <taxon>Oweniida</taxon>
        <taxon>Oweniidae</taxon>
        <taxon>Owenia</taxon>
    </lineage>
</organism>